<reference evidence="1 2" key="1">
    <citation type="journal article" date="2011" name="J. Bacteriol.">
        <title>Complete genome sequences of two hemotropic Mycoplasmas, Mycoplasma haemofelis strain Ohio2 and Mycoplasma suis strain Illinois.</title>
        <authorList>
            <person name="Messick J.B."/>
            <person name="Santos A.P."/>
            <person name="Guimaraes A.M."/>
        </authorList>
    </citation>
    <scope>NUCLEOTIDE SEQUENCE [LARGE SCALE GENOMIC DNA]</scope>
    <source>
        <strain evidence="1 2">Illinois</strain>
    </source>
</reference>
<gene>
    <name evidence="1" type="ordered locus">MSU_0638</name>
</gene>
<dbReference type="HOGENOM" id="CLU_165458_1_0_14"/>
<evidence type="ECO:0000313" key="2">
    <source>
        <dbReference type="Proteomes" id="UP000007484"/>
    </source>
</evidence>
<dbReference type="AlphaFoldDB" id="F0QRP9"/>
<sequence length="114" mass="13445">MDKSDKLERNSLEKEKELIDSNLFKITVSITSLEKIIEALALEGTLLQEKSNNVISQLNELRRKSNSIYEEWEQIKEKIYLFQNFEGKIKNLICKNIQFKEFEKCSEQSLKISK</sequence>
<organism evidence="1 2">
    <name type="scientific">Mycoplasma suis (strain Illinois)</name>
    <dbReference type="NCBI Taxonomy" id="768700"/>
    <lineage>
        <taxon>Bacteria</taxon>
        <taxon>Bacillati</taxon>
        <taxon>Mycoplasmatota</taxon>
        <taxon>Mollicutes</taxon>
        <taxon>Mycoplasmataceae</taxon>
        <taxon>Mycoplasma</taxon>
    </lineage>
</organism>
<dbReference type="KEGG" id="mss:MSU_0638"/>
<dbReference type="EMBL" id="CP002525">
    <property type="protein sequence ID" value="ADX98169.1"/>
    <property type="molecule type" value="Genomic_DNA"/>
</dbReference>
<dbReference type="RefSeq" id="WP_013610012.1">
    <property type="nucleotide sequence ID" value="NC_015155.1"/>
</dbReference>
<proteinExistence type="predicted"/>
<dbReference type="STRING" id="768700.MSU_0638"/>
<accession>F0QRP9</accession>
<keyword evidence="2" id="KW-1185">Reference proteome</keyword>
<name>F0QRP9_MYCSL</name>
<dbReference type="Proteomes" id="UP000007484">
    <property type="component" value="Chromosome"/>
</dbReference>
<evidence type="ECO:0000313" key="1">
    <source>
        <dbReference type="EMBL" id="ADX98169.1"/>
    </source>
</evidence>
<protein>
    <submittedName>
        <fullName evidence="1">Uncharacterized protein</fullName>
    </submittedName>
</protein>